<dbReference type="EMBL" id="AZJT01000069">
    <property type="protein sequence ID" value="ETW88171.1"/>
    <property type="molecule type" value="Genomic_DNA"/>
</dbReference>
<sequence length="58" mass="6683">MEVSIIYAYPNNNSYNLSILETEKKNLSPPYKALESLICTKRSLILFYNSMPHIGEET</sequence>
<protein>
    <submittedName>
        <fullName evidence="1">Uncharacterized protein</fullName>
    </submittedName>
</protein>
<organism evidence="1 2">
    <name type="scientific">Streptococcus thermophilus M17PTZA496</name>
    <dbReference type="NCBI Taxonomy" id="1433289"/>
    <lineage>
        <taxon>Bacteria</taxon>
        <taxon>Bacillati</taxon>
        <taxon>Bacillota</taxon>
        <taxon>Bacilli</taxon>
        <taxon>Lactobacillales</taxon>
        <taxon>Streptococcaceae</taxon>
        <taxon>Streptococcus</taxon>
    </lineage>
</organism>
<dbReference type="PATRIC" id="fig|1433289.7.peg.2116"/>
<gene>
    <name evidence="1" type="ORF">X841_10200</name>
</gene>
<accession>A0A0E2PZE8</accession>
<dbReference type="Proteomes" id="UP000024559">
    <property type="component" value="Chromosome"/>
</dbReference>
<evidence type="ECO:0000313" key="2">
    <source>
        <dbReference type="Proteomes" id="UP000024559"/>
    </source>
</evidence>
<reference evidence="2" key="1">
    <citation type="submission" date="2013-12" db="EMBL/GenBank/DDBJ databases">
        <title>Genome sequences of Streptococcus thermophilus strains MTH17CL396 and M17PTZA496 isolated from Fontina cheese in Valle d'Aosta region (Italy).</title>
        <authorList>
            <person name="Treu L."/>
            <person name="Giacomini A."/>
            <person name="Corich V."/>
            <person name="Vendramin V."/>
            <person name="Bovo B."/>
        </authorList>
    </citation>
    <scope>NUCLEOTIDE SEQUENCE [LARGE SCALE GENOMIC DNA]</scope>
    <source>
        <strain evidence="2">M17PTZA496</strain>
    </source>
</reference>
<name>A0A0E2PZE8_STRTR</name>
<dbReference type="AlphaFoldDB" id="A0A0E2PZE8"/>
<comment type="caution">
    <text evidence="1">The sequence shown here is derived from an EMBL/GenBank/DDBJ whole genome shotgun (WGS) entry which is preliminary data.</text>
</comment>
<dbReference type="HOGENOM" id="CLU_2977519_0_0_9"/>
<proteinExistence type="predicted"/>
<evidence type="ECO:0000313" key="1">
    <source>
        <dbReference type="EMBL" id="ETW88171.1"/>
    </source>
</evidence>